<protein>
    <submittedName>
        <fullName evidence="6">Alkaline phosphatase</fullName>
    </submittedName>
</protein>
<feature type="binding site" evidence="3">
    <location>
        <position position="279"/>
    </location>
    <ligand>
        <name>Zn(2+)</name>
        <dbReference type="ChEBI" id="CHEBI:29105"/>
        <label>2</label>
    </ligand>
</feature>
<evidence type="ECO:0000256" key="5">
    <source>
        <dbReference type="SAM" id="MobiDB-lite"/>
    </source>
</evidence>
<feature type="binding site" evidence="3">
    <location>
        <position position="318"/>
    </location>
    <ligand>
        <name>Zn(2+)</name>
        <dbReference type="ChEBI" id="CHEBI:29105"/>
        <label>2</label>
    </ligand>
</feature>
<keyword evidence="3" id="KW-0460">Magnesium</keyword>
<accession>A0A124G9F6</accession>
<evidence type="ECO:0000256" key="2">
    <source>
        <dbReference type="PIRSR" id="PIRSR601952-1"/>
    </source>
</evidence>
<name>A0A124G9F6_9ACTN</name>
<dbReference type="PANTHER" id="PTHR11596:SF5">
    <property type="entry name" value="ALKALINE PHOSPHATASE"/>
    <property type="match status" value="1"/>
</dbReference>
<evidence type="ECO:0000256" key="3">
    <source>
        <dbReference type="PIRSR" id="PIRSR601952-2"/>
    </source>
</evidence>
<evidence type="ECO:0000256" key="4">
    <source>
        <dbReference type="RuleBase" id="RU003946"/>
    </source>
</evidence>
<feature type="binding site" evidence="3">
    <location>
        <position position="275"/>
    </location>
    <ligand>
        <name>Zn(2+)</name>
        <dbReference type="ChEBI" id="CHEBI:29105"/>
        <label>2</label>
    </ligand>
</feature>
<keyword evidence="3" id="KW-0479">Metal-binding</keyword>
<feature type="binding site" evidence="3">
    <location>
        <position position="29"/>
    </location>
    <ligand>
        <name>Zn(2+)</name>
        <dbReference type="ChEBI" id="CHEBI:29105"/>
        <label>2</label>
    </ligand>
</feature>
<comment type="caution">
    <text evidence="6">The sequence shown here is derived from an EMBL/GenBank/DDBJ whole genome shotgun (WGS) entry which is preliminary data.</text>
</comment>
<dbReference type="Proteomes" id="UP000053244">
    <property type="component" value="Unassembled WGS sequence"/>
</dbReference>
<evidence type="ECO:0000313" key="6">
    <source>
        <dbReference type="EMBL" id="KUL28795.1"/>
    </source>
</evidence>
<dbReference type="SUPFAM" id="SSF53649">
    <property type="entry name" value="Alkaline phosphatase-like"/>
    <property type="match status" value="1"/>
</dbReference>
<feature type="binding site" evidence="3">
    <location>
        <position position="29"/>
    </location>
    <ligand>
        <name>Mg(2+)</name>
        <dbReference type="ChEBI" id="CHEBI:18420"/>
    </ligand>
</feature>
<organism evidence="6 7">
    <name type="scientific">Actinoplanes awajinensis subsp. mycoplanecinus</name>
    <dbReference type="NCBI Taxonomy" id="135947"/>
    <lineage>
        <taxon>Bacteria</taxon>
        <taxon>Bacillati</taxon>
        <taxon>Actinomycetota</taxon>
        <taxon>Actinomycetes</taxon>
        <taxon>Micromonosporales</taxon>
        <taxon>Micromonosporaceae</taxon>
        <taxon>Actinoplanes</taxon>
    </lineage>
</organism>
<evidence type="ECO:0000256" key="1">
    <source>
        <dbReference type="ARBA" id="ARBA00022553"/>
    </source>
</evidence>
<gene>
    <name evidence="6" type="ORF">ADL15_30945</name>
</gene>
<dbReference type="InterPro" id="IPR001952">
    <property type="entry name" value="Alkaline_phosphatase"/>
</dbReference>
<dbReference type="GO" id="GO:0004035">
    <property type="term" value="F:alkaline phosphatase activity"/>
    <property type="evidence" value="ECO:0007669"/>
    <property type="project" value="TreeGrafter"/>
</dbReference>
<comment type="similarity">
    <text evidence="4">Belongs to the alkaline phosphatase family.</text>
</comment>
<feature type="binding site" evidence="3">
    <location>
        <position position="363"/>
    </location>
    <ligand>
        <name>Zn(2+)</name>
        <dbReference type="ChEBI" id="CHEBI:29105"/>
        <label>2</label>
    </ligand>
</feature>
<dbReference type="GO" id="GO:0046872">
    <property type="term" value="F:metal ion binding"/>
    <property type="evidence" value="ECO:0007669"/>
    <property type="project" value="UniProtKB-KW"/>
</dbReference>
<evidence type="ECO:0000313" key="7">
    <source>
        <dbReference type="Proteomes" id="UP000053244"/>
    </source>
</evidence>
<comment type="cofactor">
    <cofactor evidence="3">
        <name>Zn(2+)</name>
        <dbReference type="ChEBI" id="CHEBI:29105"/>
    </cofactor>
    <text evidence="3">Binds 2 Zn(2+) ions.</text>
</comment>
<dbReference type="PRINTS" id="PR00113">
    <property type="entry name" value="ALKPHPHTASE"/>
</dbReference>
<dbReference type="InterPro" id="IPR017850">
    <property type="entry name" value="Alkaline_phosphatase_core_sf"/>
</dbReference>
<dbReference type="SMART" id="SM00098">
    <property type="entry name" value="alkPPc"/>
    <property type="match status" value="1"/>
</dbReference>
<feature type="binding site" evidence="3">
    <location>
        <position position="270"/>
    </location>
    <ligand>
        <name>Mg(2+)</name>
        <dbReference type="ChEBI" id="CHEBI:18420"/>
    </ligand>
</feature>
<dbReference type="CDD" id="cd16012">
    <property type="entry name" value="ALP"/>
    <property type="match status" value="1"/>
</dbReference>
<feature type="binding site" evidence="3">
    <location>
        <position position="126"/>
    </location>
    <ligand>
        <name>Mg(2+)</name>
        <dbReference type="ChEBI" id="CHEBI:18420"/>
    </ligand>
</feature>
<dbReference type="Gene3D" id="3.40.720.10">
    <property type="entry name" value="Alkaline Phosphatase, subunit A"/>
    <property type="match status" value="1"/>
</dbReference>
<feature type="binding site" evidence="3">
    <location>
        <position position="128"/>
    </location>
    <ligand>
        <name>Mg(2+)</name>
        <dbReference type="ChEBI" id="CHEBI:18420"/>
    </ligand>
</feature>
<keyword evidence="1" id="KW-0597">Phosphoprotein</keyword>
<feature type="binding site" evidence="3">
    <location>
        <position position="317"/>
    </location>
    <ligand>
        <name>Zn(2+)</name>
        <dbReference type="ChEBI" id="CHEBI:29105"/>
        <label>2</label>
    </ligand>
</feature>
<sequence length="399" mass="41822">MVLANPLTGAAPHGSGRPAVRNVIFINGDGMAAAHREAARLYYAGLDGQLTMDTFPSSGQLTTSPDDPEDVVTDSAAGASAWATGVRTYNGAISVDPAGKALPTLGAQAKAAGKATGLVTTAQVTDASPAAFFANATDRAVQDDIARQYLQVSKPDVILGGGEDWWLPAGSPGAYPDQPAEDPTEGSRGTKGDLIAQARADGYRYVSTPAQLAAAGPGKLLGLFANQEMFQQRPEGQGDKYDPVVSLATMARKALDTLATDRDGFFLLIEEEGVDEFAHNNNGARTLQAMGELEKAVTVARDYAARHRDTLVVVTGDHETGGLAVEEVNAADESGDGTSAEDGPFPVKGSTFRFVIDWTTTAHTGQDVPITAYGPLADRFTGKHPNTFVYDVLKPVLTR</sequence>
<reference evidence="6 7" key="1">
    <citation type="submission" date="2015-10" db="EMBL/GenBank/DDBJ databases">
        <authorList>
            <person name="Gilbert D.G."/>
        </authorList>
    </citation>
    <scope>NUCLEOTIDE SEQUENCE [LARGE SCALE GENOMIC DNA]</scope>
    <source>
        <strain evidence="6 7">NRRL B-16712</strain>
    </source>
</reference>
<dbReference type="Pfam" id="PF00245">
    <property type="entry name" value="Alk_phosphatase"/>
    <property type="match status" value="2"/>
</dbReference>
<feature type="active site" description="Phosphoserine intermediate" evidence="2">
    <location>
        <position position="75"/>
    </location>
</feature>
<feature type="region of interest" description="Disordered" evidence="5">
    <location>
        <begin position="169"/>
        <end position="191"/>
    </location>
</feature>
<dbReference type="PANTHER" id="PTHR11596">
    <property type="entry name" value="ALKALINE PHOSPHATASE"/>
    <property type="match status" value="1"/>
</dbReference>
<dbReference type="AlphaFoldDB" id="A0A124G9F6"/>
<dbReference type="EMBL" id="LLZH01000285">
    <property type="protein sequence ID" value="KUL28795.1"/>
    <property type="molecule type" value="Genomic_DNA"/>
</dbReference>
<comment type="cofactor">
    <cofactor evidence="3">
        <name>Mg(2+)</name>
        <dbReference type="ChEBI" id="CHEBI:18420"/>
    </cofactor>
    <text evidence="3">Binds 1 Mg(2+) ion.</text>
</comment>
<keyword evidence="7" id="KW-1185">Reference proteome</keyword>
<keyword evidence="3" id="KW-0862">Zinc</keyword>
<proteinExistence type="inferred from homology"/>